<evidence type="ECO:0000313" key="6">
    <source>
        <dbReference type="Proteomes" id="UP000242367"/>
    </source>
</evidence>
<dbReference type="Proteomes" id="UP000242367">
    <property type="component" value="Unassembled WGS sequence"/>
</dbReference>
<dbReference type="PROSITE" id="PS01124">
    <property type="entry name" value="HTH_ARAC_FAMILY_2"/>
    <property type="match status" value="1"/>
</dbReference>
<dbReference type="SMART" id="SM00342">
    <property type="entry name" value="HTH_ARAC"/>
    <property type="match status" value="1"/>
</dbReference>
<dbReference type="InterPro" id="IPR018060">
    <property type="entry name" value="HTH_AraC"/>
</dbReference>
<dbReference type="SUPFAM" id="SSF46689">
    <property type="entry name" value="Homeodomain-like"/>
    <property type="match status" value="2"/>
</dbReference>
<comment type="caution">
    <text evidence="5">The sequence shown here is derived from an EMBL/GenBank/DDBJ whole genome shotgun (WGS) entry which is preliminary data.</text>
</comment>
<dbReference type="EMBL" id="MTBP01000001">
    <property type="protein sequence ID" value="POM27369.1"/>
    <property type="molecule type" value="Genomic_DNA"/>
</dbReference>
<keyword evidence="6" id="KW-1185">Reference proteome</keyword>
<sequence>MTRIELPESARADDNCPADLSPPLLTAYQRVASTDIHELHGAVEPLAVGHTLDALEPGRPLDGMVNGLSVGSVNLVWVRYGGSGVVVETPPTEGEFAMCAPNAPMGVEYCGDGERTVADGTLVLSHEQRMRMTPHPTRGCLVIATSTGRLADHLRDYLGRDASAPLRFANSGRAAASPDIVRRTWRHVCAMLDHATAAGLHPLAARNLEDSLLTAVLLGLPHTATAELTEPPRRSPHHLADVIHDWIQAHYDQPIGVADMARAAGISVRHLQFVCRNRWGLTPTQLLRGVRLDQARRDLLTARPGASVVTRVAHAAGYVHMSRFSNHYRQRFGETPTQTLRRGNSAASG</sequence>
<protein>
    <submittedName>
        <fullName evidence="5">Transcriptional activator NphR</fullName>
    </submittedName>
</protein>
<evidence type="ECO:0000256" key="2">
    <source>
        <dbReference type="ARBA" id="ARBA00023125"/>
    </source>
</evidence>
<keyword evidence="1" id="KW-0805">Transcription regulation</keyword>
<gene>
    <name evidence="5" type="primary">nphR</name>
    <name evidence="5" type="ORF">BTM25_17830</name>
</gene>
<keyword evidence="3" id="KW-0804">Transcription</keyword>
<dbReference type="PROSITE" id="PS00041">
    <property type="entry name" value="HTH_ARAC_FAMILY_1"/>
    <property type="match status" value="1"/>
</dbReference>
<dbReference type="AlphaFoldDB" id="A0A2P4UQQ5"/>
<dbReference type="PANTHER" id="PTHR46796:SF12">
    <property type="entry name" value="HTH-TYPE DNA-BINDING TRANSCRIPTIONAL ACTIVATOR EUTR"/>
    <property type="match status" value="1"/>
</dbReference>
<proteinExistence type="predicted"/>
<evidence type="ECO:0000256" key="3">
    <source>
        <dbReference type="ARBA" id="ARBA00023163"/>
    </source>
</evidence>
<dbReference type="GO" id="GO:0043565">
    <property type="term" value="F:sequence-specific DNA binding"/>
    <property type="evidence" value="ECO:0007669"/>
    <property type="project" value="InterPro"/>
</dbReference>
<dbReference type="InterPro" id="IPR009057">
    <property type="entry name" value="Homeodomain-like_sf"/>
</dbReference>
<dbReference type="RefSeq" id="WP_103562196.1">
    <property type="nucleotide sequence ID" value="NZ_MTBP01000001.1"/>
</dbReference>
<dbReference type="GO" id="GO:0003700">
    <property type="term" value="F:DNA-binding transcription factor activity"/>
    <property type="evidence" value="ECO:0007669"/>
    <property type="project" value="InterPro"/>
</dbReference>
<name>A0A2P4UQQ5_9ACTN</name>
<organism evidence="5 6">
    <name type="scientific">Actinomadura rubteroloni</name>
    <dbReference type="NCBI Taxonomy" id="1926885"/>
    <lineage>
        <taxon>Bacteria</taxon>
        <taxon>Bacillati</taxon>
        <taxon>Actinomycetota</taxon>
        <taxon>Actinomycetes</taxon>
        <taxon>Streptosporangiales</taxon>
        <taxon>Thermomonosporaceae</taxon>
        <taxon>Actinomadura</taxon>
    </lineage>
</organism>
<evidence type="ECO:0000313" key="5">
    <source>
        <dbReference type="EMBL" id="POM27369.1"/>
    </source>
</evidence>
<evidence type="ECO:0000256" key="1">
    <source>
        <dbReference type="ARBA" id="ARBA00023015"/>
    </source>
</evidence>
<accession>A0A2P4UQQ5</accession>
<dbReference type="Pfam" id="PF12833">
    <property type="entry name" value="HTH_18"/>
    <property type="match status" value="1"/>
</dbReference>
<dbReference type="PANTHER" id="PTHR46796">
    <property type="entry name" value="HTH-TYPE TRANSCRIPTIONAL ACTIVATOR RHAS-RELATED"/>
    <property type="match status" value="1"/>
</dbReference>
<evidence type="ECO:0000259" key="4">
    <source>
        <dbReference type="PROSITE" id="PS01124"/>
    </source>
</evidence>
<keyword evidence="2" id="KW-0238">DNA-binding</keyword>
<reference evidence="5 6" key="1">
    <citation type="journal article" date="2017" name="Chemistry">
        <title>Isolation, Biosynthesis and Chemical Modifications of Rubterolones A-F: Rare Tropolone Alkaloids from Actinomadura sp. 5-2.</title>
        <authorList>
            <person name="Guo H."/>
            <person name="Benndorf R."/>
            <person name="Leichnitz D."/>
            <person name="Klassen J.L."/>
            <person name="Vollmers J."/>
            <person name="Gorls H."/>
            <person name="Steinacker M."/>
            <person name="Weigel C."/>
            <person name="Dahse H.M."/>
            <person name="Kaster A.K."/>
            <person name="de Beer Z.W."/>
            <person name="Poulsen M."/>
            <person name="Beemelmanns C."/>
        </authorList>
    </citation>
    <scope>NUCLEOTIDE SEQUENCE [LARGE SCALE GENOMIC DNA]</scope>
    <source>
        <strain evidence="5 6">5-2</strain>
    </source>
</reference>
<dbReference type="Gene3D" id="1.10.10.60">
    <property type="entry name" value="Homeodomain-like"/>
    <property type="match status" value="1"/>
</dbReference>
<dbReference type="InterPro" id="IPR050204">
    <property type="entry name" value="AraC_XylS_family_regulators"/>
</dbReference>
<feature type="domain" description="HTH araC/xylS-type" evidence="4">
    <location>
        <begin position="241"/>
        <end position="342"/>
    </location>
</feature>
<dbReference type="InterPro" id="IPR018062">
    <property type="entry name" value="HTH_AraC-typ_CS"/>
</dbReference>